<dbReference type="InterPro" id="IPR005184">
    <property type="entry name" value="DUF306_Meta_HslJ"/>
</dbReference>
<evidence type="ECO:0000256" key="1">
    <source>
        <dbReference type="SAM" id="SignalP"/>
    </source>
</evidence>
<evidence type="ECO:0000313" key="3">
    <source>
        <dbReference type="EMBL" id="MQT17190.1"/>
    </source>
</evidence>
<dbReference type="AlphaFoldDB" id="A0A7C9GQ13"/>
<dbReference type="PROSITE" id="PS51257">
    <property type="entry name" value="PROKAR_LIPOPROTEIN"/>
    <property type="match status" value="1"/>
</dbReference>
<accession>A0A7C9GQ13</accession>
<dbReference type="PANTHER" id="PTHR35535">
    <property type="entry name" value="HEAT SHOCK PROTEIN HSLJ"/>
    <property type="match status" value="1"/>
</dbReference>
<keyword evidence="4" id="KW-1185">Reference proteome</keyword>
<feature type="signal peptide" evidence="1">
    <location>
        <begin position="1"/>
        <end position="19"/>
    </location>
</feature>
<feature type="chain" id="PRO_5028948024" evidence="1">
    <location>
        <begin position="20"/>
        <end position="149"/>
    </location>
</feature>
<dbReference type="Proteomes" id="UP000481327">
    <property type="component" value="Unassembled WGS sequence"/>
</dbReference>
<dbReference type="OrthoDB" id="5489750at2"/>
<feature type="domain" description="DUF306" evidence="2">
    <location>
        <begin position="35"/>
        <end position="141"/>
    </location>
</feature>
<gene>
    <name evidence="3" type="ORF">F3168_07930</name>
</gene>
<dbReference type="PANTHER" id="PTHR35535:SF1">
    <property type="entry name" value="HEAT SHOCK PROTEIN HSLJ"/>
    <property type="match status" value="1"/>
</dbReference>
<protein>
    <submittedName>
        <fullName evidence="3">META domain-containing protein</fullName>
    </submittedName>
</protein>
<name>A0A7C9GQ13_9SPHN</name>
<dbReference type="EMBL" id="WIOL01000002">
    <property type="protein sequence ID" value="MQT17190.1"/>
    <property type="molecule type" value="Genomic_DNA"/>
</dbReference>
<organism evidence="3 4">
    <name type="scientific">Sandarakinorhabdus fusca</name>
    <dbReference type="NCBI Taxonomy" id="1439888"/>
    <lineage>
        <taxon>Bacteria</taxon>
        <taxon>Pseudomonadati</taxon>
        <taxon>Pseudomonadota</taxon>
        <taxon>Alphaproteobacteria</taxon>
        <taxon>Sphingomonadales</taxon>
        <taxon>Sphingosinicellaceae</taxon>
        <taxon>Sandarakinorhabdus</taxon>
    </lineage>
</organism>
<reference evidence="3 4" key="1">
    <citation type="submission" date="2019-09" db="EMBL/GenBank/DDBJ databases">
        <title>Polymorphobacter sp. isolated from a lake in China.</title>
        <authorList>
            <person name="Liu Z."/>
        </authorList>
    </citation>
    <scope>NUCLEOTIDE SEQUENCE [LARGE SCALE GENOMIC DNA]</scope>
    <source>
        <strain evidence="3 4">D40P</strain>
    </source>
</reference>
<dbReference type="RefSeq" id="WP_152577602.1">
    <property type="nucleotide sequence ID" value="NZ_JAATJI010000001.1"/>
</dbReference>
<dbReference type="Gene3D" id="2.40.128.270">
    <property type="match status" value="1"/>
</dbReference>
<dbReference type="Pfam" id="PF03724">
    <property type="entry name" value="META"/>
    <property type="match status" value="1"/>
</dbReference>
<comment type="caution">
    <text evidence="3">The sequence shown here is derived from an EMBL/GenBank/DDBJ whole genome shotgun (WGS) entry which is preliminary data.</text>
</comment>
<evidence type="ECO:0000259" key="2">
    <source>
        <dbReference type="Pfam" id="PF03724"/>
    </source>
</evidence>
<sequence length="149" mass="15774">MTRRVVLITIGLLALSACAKEVALVKGDLPALGGSLEGGPWLVEDLNGGGVPDGVRVDATFEPGDQNTSVVYGAGGCNRYRGSWQQTGATVKFGPLAGTMMMCEPAKMDTERKFLQTMEAVRTVSFDSTGAALLKAPDGRTIRLRREAK</sequence>
<keyword evidence="1" id="KW-0732">Signal</keyword>
<dbReference type="InterPro" id="IPR038670">
    <property type="entry name" value="HslJ-like_sf"/>
</dbReference>
<evidence type="ECO:0000313" key="4">
    <source>
        <dbReference type="Proteomes" id="UP000481327"/>
    </source>
</evidence>
<dbReference type="InterPro" id="IPR053147">
    <property type="entry name" value="Hsp_HslJ-like"/>
</dbReference>
<proteinExistence type="predicted"/>